<dbReference type="Proteomes" id="UP000234275">
    <property type="component" value="Unassembled WGS sequence"/>
</dbReference>
<dbReference type="AlphaFoldDB" id="A0A2I2FV46"/>
<proteinExistence type="predicted"/>
<dbReference type="RefSeq" id="XP_024699783.1">
    <property type="nucleotide sequence ID" value="XM_024855133.1"/>
</dbReference>
<name>A0A2I2FV46_9EURO</name>
<protein>
    <submittedName>
        <fullName evidence="1">Uncharacterized protein</fullName>
    </submittedName>
</protein>
<dbReference type="EMBL" id="MSFO01000009">
    <property type="protein sequence ID" value="PLB44481.1"/>
    <property type="molecule type" value="Genomic_DNA"/>
</dbReference>
<accession>A0A2I2FV46</accession>
<comment type="caution">
    <text evidence="1">The sequence shown here is derived from an EMBL/GenBank/DDBJ whole genome shotgun (WGS) entry which is preliminary data.</text>
</comment>
<keyword evidence="2" id="KW-1185">Reference proteome</keyword>
<dbReference type="GeneID" id="36562839"/>
<gene>
    <name evidence="1" type="ORF">P170DRAFT_513655</name>
</gene>
<evidence type="ECO:0000313" key="1">
    <source>
        <dbReference type="EMBL" id="PLB44481.1"/>
    </source>
</evidence>
<dbReference type="STRING" id="1392250.A0A2I2FV46"/>
<sequence>MALDYLPSWGQLPAEQYLIESWNPASTEPPSTQRARLVKQFLNIDYFNADWDPTRGGTNPDAQPVRVPTEGEISIILRPWRSDDIRRRAWRVWEAYTNTGGNNPVLLRTWYDPKDDERVKSWATLSEFFEDDAAWAILDDPAVFNFGTGPWQQVLEILPEIAARLFHDDRWVRRKDWRVDNRLYSRFKGRLNAVKRSNPSWRSDLNVLVKGNTAAQSFLHLVSRSYILIADKETFETDHFLLAYLDARGRVTMQGRILVDEDRLTQVSLERFQAIPPMDVFEEGELGTDYIVAAGNAGDREVYYWMREDLEDDPPPGDEDED</sequence>
<evidence type="ECO:0000313" key="2">
    <source>
        <dbReference type="Proteomes" id="UP000234275"/>
    </source>
</evidence>
<organism evidence="1 2">
    <name type="scientific">Aspergillus steynii IBT 23096</name>
    <dbReference type="NCBI Taxonomy" id="1392250"/>
    <lineage>
        <taxon>Eukaryota</taxon>
        <taxon>Fungi</taxon>
        <taxon>Dikarya</taxon>
        <taxon>Ascomycota</taxon>
        <taxon>Pezizomycotina</taxon>
        <taxon>Eurotiomycetes</taxon>
        <taxon>Eurotiomycetidae</taxon>
        <taxon>Eurotiales</taxon>
        <taxon>Aspergillaceae</taxon>
        <taxon>Aspergillus</taxon>
        <taxon>Aspergillus subgen. Circumdati</taxon>
    </lineage>
</organism>
<dbReference type="OrthoDB" id="4364812at2759"/>
<reference evidence="1 2" key="1">
    <citation type="submission" date="2016-12" db="EMBL/GenBank/DDBJ databases">
        <title>The genomes of Aspergillus section Nigri reveals drivers in fungal speciation.</title>
        <authorList>
            <consortium name="DOE Joint Genome Institute"/>
            <person name="Vesth T.C."/>
            <person name="Nybo J."/>
            <person name="Theobald S."/>
            <person name="Brandl J."/>
            <person name="Frisvad J.C."/>
            <person name="Nielsen K.F."/>
            <person name="Lyhne E.K."/>
            <person name="Kogle M.E."/>
            <person name="Kuo A."/>
            <person name="Riley R."/>
            <person name="Clum A."/>
            <person name="Nolan M."/>
            <person name="Lipzen A."/>
            <person name="Salamov A."/>
            <person name="Henrissat B."/>
            <person name="Wiebenga A."/>
            <person name="De Vries R.P."/>
            <person name="Grigoriev I.V."/>
            <person name="Mortensen U.H."/>
            <person name="Andersen M.R."/>
            <person name="Baker S.E."/>
        </authorList>
    </citation>
    <scope>NUCLEOTIDE SEQUENCE [LARGE SCALE GENOMIC DNA]</scope>
    <source>
        <strain evidence="1 2">IBT 23096</strain>
    </source>
</reference>
<dbReference type="VEuPathDB" id="FungiDB:P170DRAFT_513655"/>